<reference evidence="1" key="1">
    <citation type="submission" date="2021-01" db="EMBL/GenBank/DDBJ databases">
        <title>Chromosome-level genome assembly of a human fungal pathogen reveals clustering of transcriptionally co-regulated genes.</title>
        <authorList>
            <person name="Voorhies M."/>
            <person name="Cohen S."/>
            <person name="Shea T.P."/>
            <person name="Petrus S."/>
            <person name="Munoz J.F."/>
            <person name="Poplawski S."/>
            <person name="Goldman W.E."/>
            <person name="Michael T."/>
            <person name="Cuomo C.A."/>
            <person name="Sil A."/>
            <person name="Beyhan S."/>
        </authorList>
    </citation>
    <scope>NUCLEOTIDE SEQUENCE</scope>
    <source>
        <strain evidence="1">H88</strain>
    </source>
</reference>
<dbReference type="VEuPathDB" id="FungiDB:I7I53_06411"/>
<protein>
    <submittedName>
        <fullName evidence="1">Uncharacterized protein</fullName>
    </submittedName>
</protein>
<evidence type="ECO:0000313" key="2">
    <source>
        <dbReference type="Proteomes" id="UP000663419"/>
    </source>
</evidence>
<sequence length="47" mass="5091">MGRPIFEDPQLPCLKATRPNPSCAVAGRIVKGADANTFFDPISFIID</sequence>
<gene>
    <name evidence="1" type="ORF">I7I53_06411</name>
</gene>
<name>A0A8A1LBR4_AJEC8</name>
<accession>A0A8A1LBR4</accession>
<dbReference type="AlphaFoldDB" id="A0A8A1LBR4"/>
<proteinExistence type="predicted"/>
<evidence type="ECO:0000313" key="1">
    <source>
        <dbReference type="EMBL" id="QSS51161.1"/>
    </source>
</evidence>
<dbReference type="Proteomes" id="UP000663419">
    <property type="component" value="Chromosome 2"/>
</dbReference>
<organism evidence="1 2">
    <name type="scientific">Ajellomyces capsulatus (strain H88)</name>
    <name type="common">Darling's disease fungus</name>
    <name type="synonym">Histoplasma capsulatum</name>
    <dbReference type="NCBI Taxonomy" id="544711"/>
    <lineage>
        <taxon>Eukaryota</taxon>
        <taxon>Fungi</taxon>
        <taxon>Dikarya</taxon>
        <taxon>Ascomycota</taxon>
        <taxon>Pezizomycotina</taxon>
        <taxon>Eurotiomycetes</taxon>
        <taxon>Eurotiomycetidae</taxon>
        <taxon>Onygenales</taxon>
        <taxon>Ajellomycetaceae</taxon>
        <taxon>Histoplasma</taxon>
    </lineage>
</organism>
<dbReference type="EMBL" id="CP069103">
    <property type="protein sequence ID" value="QSS51161.1"/>
    <property type="molecule type" value="Genomic_DNA"/>
</dbReference>